<dbReference type="Gramene" id="EOX97566">
    <property type="protein sequence ID" value="EOX97566"/>
    <property type="gene ID" value="TCM_006552"/>
</dbReference>
<dbReference type="EMBL" id="CM001880">
    <property type="protein sequence ID" value="EOX97566.1"/>
    <property type="molecule type" value="Genomic_DNA"/>
</dbReference>
<evidence type="ECO:0000313" key="2">
    <source>
        <dbReference type="Proteomes" id="UP000026915"/>
    </source>
</evidence>
<organism evidence="1 2">
    <name type="scientific">Theobroma cacao</name>
    <name type="common">Cacao</name>
    <name type="synonym">Cocoa</name>
    <dbReference type="NCBI Taxonomy" id="3641"/>
    <lineage>
        <taxon>Eukaryota</taxon>
        <taxon>Viridiplantae</taxon>
        <taxon>Streptophyta</taxon>
        <taxon>Embryophyta</taxon>
        <taxon>Tracheophyta</taxon>
        <taxon>Spermatophyta</taxon>
        <taxon>Magnoliopsida</taxon>
        <taxon>eudicotyledons</taxon>
        <taxon>Gunneridae</taxon>
        <taxon>Pentapetalae</taxon>
        <taxon>rosids</taxon>
        <taxon>malvids</taxon>
        <taxon>Malvales</taxon>
        <taxon>Malvaceae</taxon>
        <taxon>Byttnerioideae</taxon>
        <taxon>Theobroma</taxon>
    </lineage>
</organism>
<reference evidence="1 2" key="1">
    <citation type="journal article" date="2013" name="Genome Biol.">
        <title>The genome sequence of the most widely cultivated cacao type and its use to identify candidate genes regulating pod color.</title>
        <authorList>
            <person name="Motamayor J.C."/>
            <person name="Mockaitis K."/>
            <person name="Schmutz J."/>
            <person name="Haiminen N."/>
            <person name="Iii D.L."/>
            <person name="Cornejo O."/>
            <person name="Findley S.D."/>
            <person name="Zheng P."/>
            <person name="Utro F."/>
            <person name="Royaert S."/>
            <person name="Saski C."/>
            <person name="Jenkins J."/>
            <person name="Podicheti R."/>
            <person name="Zhao M."/>
            <person name="Scheffler B.E."/>
            <person name="Stack J.C."/>
            <person name="Feltus F.A."/>
            <person name="Mustiga G.M."/>
            <person name="Amores F."/>
            <person name="Phillips W."/>
            <person name="Marelli J.P."/>
            <person name="May G.D."/>
            <person name="Shapiro H."/>
            <person name="Ma J."/>
            <person name="Bustamante C.D."/>
            <person name="Schnell R.J."/>
            <person name="Main D."/>
            <person name="Gilbert D."/>
            <person name="Parida L."/>
            <person name="Kuhn D.N."/>
        </authorList>
    </citation>
    <scope>NUCLEOTIDE SEQUENCE [LARGE SCALE GENOMIC DNA]</scope>
    <source>
        <strain evidence="2">cv. Matina 1-6</strain>
    </source>
</reference>
<name>A0A061DZQ9_THECC</name>
<dbReference type="HOGENOM" id="CLU_2578664_0_0_1"/>
<evidence type="ECO:0000313" key="1">
    <source>
        <dbReference type="EMBL" id="EOX97566.1"/>
    </source>
</evidence>
<protein>
    <submittedName>
        <fullName evidence="1">Uncharacterized protein</fullName>
    </submittedName>
</protein>
<accession>A0A061DZQ9</accession>
<dbReference type="InParanoid" id="A0A061DZQ9"/>
<keyword evidence="2" id="KW-1185">Reference proteome</keyword>
<sequence length="81" mass="8898">MEIGICFTLPAADEGMEHCGSFFQMERLEENRVREKTNISIPMSLNSSASLFCSATTISPTNDPALTDFHSRLIKPCFPGG</sequence>
<gene>
    <name evidence="1" type="ORF">TCM_006552</name>
</gene>
<dbReference type="AlphaFoldDB" id="A0A061DZQ9"/>
<proteinExistence type="predicted"/>
<dbReference type="Proteomes" id="UP000026915">
    <property type="component" value="Chromosome 2"/>
</dbReference>